<comment type="caution">
    <text evidence="2">The sequence shown here is derived from an EMBL/GenBank/DDBJ whole genome shotgun (WGS) entry which is preliminary data.</text>
</comment>
<reference evidence="2 3" key="1">
    <citation type="submission" date="2021-06" db="EMBL/GenBank/DDBJ databases">
        <title>Actinomycetes sequencing.</title>
        <authorList>
            <person name="Shan Q."/>
        </authorList>
    </citation>
    <scope>NUCLEOTIDE SEQUENCE [LARGE SCALE GENOMIC DNA]</scope>
    <source>
        <strain evidence="2 3">NEAU-G5</strain>
    </source>
</reference>
<gene>
    <name evidence="2" type="ORF">KO481_02130</name>
</gene>
<dbReference type="InterPro" id="IPR009721">
    <property type="entry name" value="O-acyltransferase_WSD1_C"/>
</dbReference>
<dbReference type="Pfam" id="PF06974">
    <property type="entry name" value="WS_DGAT_C"/>
    <property type="match status" value="1"/>
</dbReference>
<dbReference type="EMBL" id="JAHKNI010000001">
    <property type="protein sequence ID" value="MBU3060321.1"/>
    <property type="molecule type" value="Genomic_DNA"/>
</dbReference>
<evidence type="ECO:0000313" key="3">
    <source>
        <dbReference type="Proteomes" id="UP000733379"/>
    </source>
</evidence>
<proteinExistence type="predicted"/>
<keyword evidence="3" id="KW-1185">Reference proteome</keyword>
<dbReference type="RefSeq" id="WP_215915202.1">
    <property type="nucleotide sequence ID" value="NZ_JAHKNI010000001.1"/>
</dbReference>
<sequence length="550" mass="58304">MNSLAPQDATRYWLSAHGCNDLFLVYCFADTGRSAEWLRAEIAARAAGIGDLRVRLRERRFAYPAWEPCEIDDDQIVEHNLEAPPWSAVVAALGELLGEGLRADSRAWRVHLFRGVTGAPTIGGTCGPATTASASTTSRTSPAGAEGPALVAVLQLSHALADGQRAAAIARALWTTSAVSLDRPAVESGWWGNCAAEAFALAELPLRVVRTIVRGFAAARAQRELAELTERGELPAPAPVFPPTLLNRPPAPVAHAVRMIVREDLRVPGRTVTVVVLTAISVALSRYLRNRGEAVGTLGAQVSVALPAGEASVDSVPVDSAAVDRSSVGGEDMDRSPVDGGVVDRSVVDEGAVDRSFEDGGTVDRMSVGGRPVRPRSVHERLVDNFHMWSRKPVVRNNYLDVSVDLPVDEPELARRADLIAATLVERRTRARHPLLRAAGRVTEVLPAPVLRRDIAGYPLDLVPEAISGNTVVSSVNRGPADLSLGGGAVRFTAGFPALGAVMHLTHGVHGLGTTVTVSVHADPAVVPDIDTYADLVETALTETVSALRS</sequence>
<protein>
    <submittedName>
        <fullName evidence="2">WSD1 family O-acyltransferase</fullName>
    </submittedName>
</protein>
<evidence type="ECO:0000313" key="2">
    <source>
        <dbReference type="EMBL" id="MBU3060321.1"/>
    </source>
</evidence>
<organism evidence="2 3">
    <name type="scientific">Nocardia albiluteola</name>
    <dbReference type="NCBI Taxonomy" id="2842303"/>
    <lineage>
        <taxon>Bacteria</taxon>
        <taxon>Bacillati</taxon>
        <taxon>Actinomycetota</taxon>
        <taxon>Actinomycetes</taxon>
        <taxon>Mycobacteriales</taxon>
        <taxon>Nocardiaceae</taxon>
        <taxon>Nocardia</taxon>
    </lineage>
</organism>
<accession>A0ABS6AQM5</accession>
<evidence type="ECO:0000259" key="1">
    <source>
        <dbReference type="Pfam" id="PF06974"/>
    </source>
</evidence>
<feature type="domain" description="O-acyltransferase WSD1 C-terminal" evidence="1">
    <location>
        <begin position="402"/>
        <end position="543"/>
    </location>
</feature>
<name>A0ABS6AQM5_9NOCA</name>
<dbReference type="Proteomes" id="UP000733379">
    <property type="component" value="Unassembled WGS sequence"/>
</dbReference>